<evidence type="ECO:0000256" key="1">
    <source>
        <dbReference type="ARBA" id="ARBA00022490"/>
    </source>
</evidence>
<dbReference type="Proteomes" id="UP000184074">
    <property type="component" value="Unassembled WGS sequence"/>
</dbReference>
<feature type="binding site" evidence="6">
    <location>
        <position position="137"/>
    </location>
    <ligand>
        <name>S-adenosyl-L-methionine</name>
        <dbReference type="ChEBI" id="CHEBI:59789"/>
    </ligand>
</feature>
<dbReference type="NCBIfam" id="TIGR00138">
    <property type="entry name" value="rsmG_gidB"/>
    <property type="match status" value="1"/>
</dbReference>
<dbReference type="InterPro" id="IPR003682">
    <property type="entry name" value="rRNA_ssu_MeTfrase_G"/>
</dbReference>
<dbReference type="GO" id="GO:0005829">
    <property type="term" value="C:cytosol"/>
    <property type="evidence" value="ECO:0007669"/>
    <property type="project" value="TreeGrafter"/>
</dbReference>
<keyword evidence="3 6" id="KW-0489">Methyltransferase</keyword>
<dbReference type="EMBL" id="FQXB01000003">
    <property type="protein sequence ID" value="SHH15563.1"/>
    <property type="molecule type" value="Genomic_DNA"/>
</dbReference>
<gene>
    <name evidence="6" type="primary">rsmG</name>
    <name evidence="7" type="ORF">SAMN05444003_2222</name>
</gene>
<evidence type="ECO:0000256" key="5">
    <source>
        <dbReference type="ARBA" id="ARBA00022691"/>
    </source>
</evidence>
<feature type="binding site" evidence="6">
    <location>
        <position position="74"/>
    </location>
    <ligand>
        <name>S-adenosyl-L-methionine</name>
        <dbReference type="ChEBI" id="CHEBI:59789"/>
    </ligand>
</feature>
<dbReference type="Pfam" id="PF02527">
    <property type="entry name" value="GidB"/>
    <property type="match status" value="1"/>
</dbReference>
<organism evidence="7 8">
    <name type="scientific">Cognatiyoonia sediminum</name>
    <dbReference type="NCBI Taxonomy" id="1508389"/>
    <lineage>
        <taxon>Bacteria</taxon>
        <taxon>Pseudomonadati</taxon>
        <taxon>Pseudomonadota</taxon>
        <taxon>Alphaproteobacteria</taxon>
        <taxon>Rhodobacterales</taxon>
        <taxon>Paracoccaceae</taxon>
        <taxon>Cognatiyoonia</taxon>
    </lineage>
</organism>
<dbReference type="PIRSF" id="PIRSF003078">
    <property type="entry name" value="GidB"/>
    <property type="match status" value="1"/>
</dbReference>
<keyword evidence="1 6" id="KW-0963">Cytoplasm</keyword>
<dbReference type="STRING" id="1508389.SAMN05444003_2222"/>
<keyword evidence="8" id="KW-1185">Reference proteome</keyword>
<comment type="subcellular location">
    <subcellularLocation>
        <location evidence="6">Cytoplasm</location>
    </subcellularLocation>
</comment>
<keyword evidence="4 6" id="KW-0808">Transferase</keyword>
<proteinExistence type="inferred from homology"/>
<protein>
    <recommendedName>
        <fullName evidence="6">Ribosomal RNA small subunit methyltransferase G</fullName>
        <ecNumber evidence="6">2.1.1.170</ecNumber>
    </recommendedName>
    <alternativeName>
        <fullName evidence="6">16S rRNA 7-methylguanosine methyltransferase</fullName>
        <shortName evidence="6">16S rRNA m7G methyltransferase</shortName>
    </alternativeName>
</protein>
<feature type="binding site" evidence="6">
    <location>
        <begin position="123"/>
        <end position="124"/>
    </location>
    <ligand>
        <name>S-adenosyl-L-methionine</name>
        <dbReference type="ChEBI" id="CHEBI:59789"/>
    </ligand>
</feature>
<comment type="function">
    <text evidence="6">Specifically methylates the N7 position of guanine in position 527 of 16S rRNA.</text>
</comment>
<keyword evidence="2 6" id="KW-0698">rRNA processing</keyword>
<feature type="binding site" evidence="6">
    <location>
        <position position="69"/>
    </location>
    <ligand>
        <name>S-adenosyl-L-methionine</name>
        <dbReference type="ChEBI" id="CHEBI:59789"/>
    </ligand>
</feature>
<dbReference type="GO" id="GO:0070043">
    <property type="term" value="F:rRNA (guanine-N7-)-methyltransferase activity"/>
    <property type="evidence" value="ECO:0007669"/>
    <property type="project" value="UniProtKB-UniRule"/>
</dbReference>
<dbReference type="Gene3D" id="3.40.50.150">
    <property type="entry name" value="Vaccinia Virus protein VP39"/>
    <property type="match status" value="1"/>
</dbReference>
<keyword evidence="5 6" id="KW-0949">S-adenosyl-L-methionine</keyword>
<dbReference type="OrthoDB" id="9808773at2"/>
<dbReference type="HAMAP" id="MF_00074">
    <property type="entry name" value="16SrRNA_methyltr_G"/>
    <property type="match status" value="1"/>
</dbReference>
<comment type="caution">
    <text evidence="6">Lacks conserved residue(s) required for the propagation of feature annotation.</text>
</comment>
<accession>A0A1M5QPR7</accession>
<comment type="catalytic activity">
    <reaction evidence="6">
        <text>guanosine(527) in 16S rRNA + S-adenosyl-L-methionine = N(7)-methylguanosine(527) in 16S rRNA + S-adenosyl-L-homocysteine</text>
        <dbReference type="Rhea" id="RHEA:42732"/>
        <dbReference type="Rhea" id="RHEA-COMP:10209"/>
        <dbReference type="Rhea" id="RHEA-COMP:10210"/>
        <dbReference type="ChEBI" id="CHEBI:57856"/>
        <dbReference type="ChEBI" id="CHEBI:59789"/>
        <dbReference type="ChEBI" id="CHEBI:74269"/>
        <dbReference type="ChEBI" id="CHEBI:74480"/>
        <dbReference type="EC" id="2.1.1.170"/>
    </reaction>
</comment>
<dbReference type="InterPro" id="IPR029063">
    <property type="entry name" value="SAM-dependent_MTases_sf"/>
</dbReference>
<name>A0A1M5QPR7_9RHOB</name>
<dbReference type="PANTHER" id="PTHR31760:SF0">
    <property type="entry name" value="S-ADENOSYL-L-METHIONINE-DEPENDENT METHYLTRANSFERASES SUPERFAMILY PROTEIN"/>
    <property type="match status" value="1"/>
</dbReference>
<sequence length="205" mass="23094">MSVEIAGIDVSRETFDRLKGYESLVKKWNPKINLVAKSTLDYVWDRHIIDSAQVFGVLHEIPENWVDIGSGGGFPGLVVATLAKEHYPNAKFTLIESDARKSTFLRTVSRELELNCVVIAKRIEAAPSQDADVISARALAPLDDLFHHAIQHLKPNGRAVFQKGQSFRDEIEQARKNWKFDVVAHPSLTDKRAKIIEAWNIEPIN</sequence>
<evidence type="ECO:0000313" key="8">
    <source>
        <dbReference type="Proteomes" id="UP000184074"/>
    </source>
</evidence>
<dbReference type="PANTHER" id="PTHR31760">
    <property type="entry name" value="S-ADENOSYL-L-METHIONINE-DEPENDENT METHYLTRANSFERASES SUPERFAMILY PROTEIN"/>
    <property type="match status" value="1"/>
</dbReference>
<dbReference type="AlphaFoldDB" id="A0A1M5QPR7"/>
<comment type="similarity">
    <text evidence="6">Belongs to the methyltransferase superfamily. RNA methyltransferase RsmG family.</text>
</comment>
<dbReference type="EC" id="2.1.1.170" evidence="6"/>
<evidence type="ECO:0000313" key="7">
    <source>
        <dbReference type="EMBL" id="SHH15563.1"/>
    </source>
</evidence>
<evidence type="ECO:0000256" key="6">
    <source>
        <dbReference type="HAMAP-Rule" id="MF_00074"/>
    </source>
</evidence>
<evidence type="ECO:0000256" key="2">
    <source>
        <dbReference type="ARBA" id="ARBA00022552"/>
    </source>
</evidence>
<dbReference type="RefSeq" id="WP_072901079.1">
    <property type="nucleotide sequence ID" value="NZ_FQXB01000003.1"/>
</dbReference>
<evidence type="ECO:0000256" key="3">
    <source>
        <dbReference type="ARBA" id="ARBA00022603"/>
    </source>
</evidence>
<reference evidence="7 8" key="1">
    <citation type="submission" date="2016-11" db="EMBL/GenBank/DDBJ databases">
        <authorList>
            <person name="Jaros S."/>
            <person name="Januszkiewicz K."/>
            <person name="Wedrychowicz H."/>
        </authorList>
    </citation>
    <scope>NUCLEOTIDE SEQUENCE [LARGE SCALE GENOMIC DNA]</scope>
    <source>
        <strain evidence="7 8">DSM 28715</strain>
    </source>
</reference>
<dbReference type="SUPFAM" id="SSF53335">
    <property type="entry name" value="S-adenosyl-L-methionine-dependent methyltransferases"/>
    <property type="match status" value="1"/>
</dbReference>
<evidence type="ECO:0000256" key="4">
    <source>
        <dbReference type="ARBA" id="ARBA00022679"/>
    </source>
</evidence>